<accession>A0A132A6Y3</accession>
<dbReference type="EMBL" id="JXLN01011076">
    <property type="protein sequence ID" value="KPM06733.1"/>
    <property type="molecule type" value="Genomic_DNA"/>
</dbReference>
<dbReference type="VEuPathDB" id="VectorBase:SSCA008966"/>
<evidence type="ECO:0000313" key="1">
    <source>
        <dbReference type="EMBL" id="KPM06733.1"/>
    </source>
</evidence>
<name>A0A132A6Y3_SARSC</name>
<proteinExistence type="predicted"/>
<comment type="caution">
    <text evidence="1">The sequence shown here is derived from an EMBL/GenBank/DDBJ whole genome shotgun (WGS) entry which is preliminary data.</text>
</comment>
<sequence length="67" mass="7508">MAIFIALAIAVRTPGLSRTNRRCFFLNGRFIALRRLLATIVVECANEDDDDCDDVEEEEDFGDNTIG</sequence>
<reference evidence="1 2" key="1">
    <citation type="journal article" date="2015" name="Parasit. Vectors">
        <title>Draft genome of the scabies mite.</title>
        <authorList>
            <person name="Rider S.D.Jr."/>
            <person name="Morgan M.S."/>
            <person name="Arlian L.G."/>
        </authorList>
    </citation>
    <scope>NUCLEOTIDE SEQUENCE [LARGE SCALE GENOMIC DNA]</scope>
    <source>
        <strain evidence="1">Arlian Lab</strain>
    </source>
</reference>
<organism evidence="1 2">
    <name type="scientific">Sarcoptes scabiei</name>
    <name type="common">Itch mite</name>
    <name type="synonym">Acarus scabiei</name>
    <dbReference type="NCBI Taxonomy" id="52283"/>
    <lineage>
        <taxon>Eukaryota</taxon>
        <taxon>Metazoa</taxon>
        <taxon>Ecdysozoa</taxon>
        <taxon>Arthropoda</taxon>
        <taxon>Chelicerata</taxon>
        <taxon>Arachnida</taxon>
        <taxon>Acari</taxon>
        <taxon>Acariformes</taxon>
        <taxon>Sarcoptiformes</taxon>
        <taxon>Astigmata</taxon>
        <taxon>Psoroptidia</taxon>
        <taxon>Sarcoptoidea</taxon>
        <taxon>Sarcoptidae</taxon>
        <taxon>Sarcoptinae</taxon>
        <taxon>Sarcoptes</taxon>
    </lineage>
</organism>
<dbReference type="AlphaFoldDB" id="A0A132A6Y3"/>
<evidence type="ECO:0000313" key="2">
    <source>
        <dbReference type="Proteomes" id="UP000616769"/>
    </source>
</evidence>
<protein>
    <submittedName>
        <fullName evidence="1">Uncharacterized protein</fullName>
    </submittedName>
</protein>
<dbReference type="Proteomes" id="UP000616769">
    <property type="component" value="Unassembled WGS sequence"/>
</dbReference>
<gene>
    <name evidence="1" type="ORF">QR98_0052110</name>
</gene>